<reference evidence="1 2" key="1">
    <citation type="submission" date="2017-01" db="EMBL/GenBank/DDBJ databases">
        <title>Draft sequence of Acidihalobacter ferrooxidans strain DSM 14175 (strain V8).</title>
        <authorList>
            <person name="Khaleque H.N."/>
            <person name="Ramsay J.P."/>
            <person name="Murphy R.J.T."/>
            <person name="Kaksonen A.H."/>
            <person name="Boxall N.J."/>
            <person name="Watkin E.L.J."/>
        </authorList>
    </citation>
    <scope>NUCLEOTIDE SEQUENCE [LARGE SCALE GENOMIC DNA]</scope>
    <source>
        <strain evidence="1 2">V8</strain>
    </source>
</reference>
<evidence type="ECO:0000313" key="1">
    <source>
        <dbReference type="EMBL" id="APZ42529.1"/>
    </source>
</evidence>
<dbReference type="Proteomes" id="UP000243807">
    <property type="component" value="Chromosome"/>
</dbReference>
<organism evidence="1 2">
    <name type="scientific">Acidihalobacter ferrooxydans</name>
    <dbReference type="NCBI Taxonomy" id="1765967"/>
    <lineage>
        <taxon>Bacteria</taxon>
        <taxon>Pseudomonadati</taxon>
        <taxon>Pseudomonadota</taxon>
        <taxon>Gammaproteobacteria</taxon>
        <taxon>Chromatiales</taxon>
        <taxon>Ectothiorhodospiraceae</taxon>
        <taxon>Acidihalobacter</taxon>
    </lineage>
</organism>
<proteinExistence type="predicted"/>
<dbReference type="EMBL" id="CP019434">
    <property type="protein sequence ID" value="APZ42529.1"/>
    <property type="molecule type" value="Genomic_DNA"/>
</dbReference>
<sequence>MPTQEQMFYQAHKRLADANKFIMDLARDPSNPLTNNDLRKLVDRFPERWGRYRGLIGKLPH</sequence>
<gene>
    <name evidence="1" type="ORF">BW247_05005</name>
</gene>
<dbReference type="KEGG" id="afy:BW247_05005"/>
<dbReference type="RefSeq" id="WP_076836183.1">
    <property type="nucleotide sequence ID" value="NZ_CP019434.1"/>
</dbReference>
<name>A0A1P8UFF2_9GAMM</name>
<evidence type="ECO:0000313" key="2">
    <source>
        <dbReference type="Proteomes" id="UP000243807"/>
    </source>
</evidence>
<protein>
    <submittedName>
        <fullName evidence="1">Uncharacterized protein</fullName>
    </submittedName>
</protein>
<keyword evidence="2" id="KW-1185">Reference proteome</keyword>
<dbReference type="OrthoDB" id="5796643at2"/>
<dbReference type="STRING" id="1765967.BW247_05005"/>
<accession>A0A1P8UFF2</accession>
<dbReference type="AlphaFoldDB" id="A0A1P8UFF2"/>